<organism evidence="1 2">
    <name type="scientific">Sinorhizobium americanum</name>
    <dbReference type="NCBI Taxonomy" id="194963"/>
    <lineage>
        <taxon>Bacteria</taxon>
        <taxon>Pseudomonadati</taxon>
        <taxon>Pseudomonadota</taxon>
        <taxon>Alphaproteobacteria</taxon>
        <taxon>Hyphomicrobiales</taxon>
        <taxon>Rhizobiaceae</taxon>
        <taxon>Sinorhizobium/Ensifer group</taxon>
        <taxon>Sinorhizobium</taxon>
    </lineage>
</organism>
<dbReference type="Proteomes" id="UP000295043">
    <property type="component" value="Unassembled WGS sequence"/>
</dbReference>
<evidence type="ECO:0000313" key="2">
    <source>
        <dbReference type="Proteomes" id="UP000295043"/>
    </source>
</evidence>
<gene>
    <name evidence="1" type="ORF">EV184_12194</name>
</gene>
<accession>A0A4R2BBM3</accession>
<dbReference type="AlphaFoldDB" id="A0A4R2BBM3"/>
<reference evidence="1 2" key="1">
    <citation type="submission" date="2019-03" db="EMBL/GenBank/DDBJ databases">
        <title>Genomic Encyclopedia of Type Strains, Phase IV (KMG-V): Genome sequencing to study the core and pangenomes of soil and plant-associated prokaryotes.</title>
        <authorList>
            <person name="Whitman W."/>
        </authorList>
    </citation>
    <scope>NUCLEOTIDE SEQUENCE [LARGE SCALE GENOMIC DNA]</scope>
    <source>
        <strain evidence="1 2">23C40</strain>
    </source>
</reference>
<protein>
    <submittedName>
        <fullName evidence="1">Uncharacterized protein</fullName>
    </submittedName>
</protein>
<proteinExistence type="predicted"/>
<comment type="caution">
    <text evidence="1">The sequence shown here is derived from an EMBL/GenBank/DDBJ whole genome shotgun (WGS) entry which is preliminary data.</text>
</comment>
<feature type="non-terminal residue" evidence="1">
    <location>
        <position position="33"/>
    </location>
</feature>
<name>A0A4R2BBM3_9HYPH</name>
<evidence type="ECO:0000313" key="1">
    <source>
        <dbReference type="EMBL" id="TCN24321.1"/>
    </source>
</evidence>
<sequence>MPGFSFWAGSVKQRTSSPRLQGAASVVVLIFGE</sequence>
<dbReference type="EMBL" id="SLVU01000021">
    <property type="protein sequence ID" value="TCN24321.1"/>
    <property type="molecule type" value="Genomic_DNA"/>
</dbReference>